<evidence type="ECO:0000313" key="1">
    <source>
        <dbReference type="EMBL" id="NMF05460.1"/>
    </source>
</evidence>
<evidence type="ECO:0000313" key="5">
    <source>
        <dbReference type="Proteomes" id="UP000190959"/>
    </source>
</evidence>
<dbReference type="PANTHER" id="PTHR35279:SF1">
    <property type="entry name" value="ARABINANASE_LEVANSUCRASE_INVERTASE"/>
    <property type="match status" value="1"/>
</dbReference>
<organism evidence="3 6">
    <name type="scientific">Clostridium beijerinckii</name>
    <name type="common">Clostridium MP</name>
    <dbReference type="NCBI Taxonomy" id="1520"/>
    <lineage>
        <taxon>Bacteria</taxon>
        <taxon>Bacillati</taxon>
        <taxon>Bacillota</taxon>
        <taxon>Clostridia</taxon>
        <taxon>Eubacteriales</taxon>
        <taxon>Clostridiaceae</taxon>
        <taxon>Clostridium</taxon>
    </lineage>
</organism>
<dbReference type="AlphaFoldDB" id="A0A1S8SDY3"/>
<name>A0A1S8SDY3_CLOBE</name>
<comment type="caution">
    <text evidence="3">The sequence shown here is derived from an EMBL/GenBank/DDBJ whole genome shotgun (WGS) entry which is preliminary data.</text>
</comment>
<sequence length="303" mass="34368">MKWEKKGIIYSLDGSSTWAKNSTLQPTPLLLNDDTIRIFVGLRDDKGVSRVGYVDVDANNPKIVKKVSKEPLLDIGLPGTFDDNGVVPCAVIRNEGKIHLYYAGYQVGYHVRMMIYCGLAISEDNGNSFKRYSKVPVLERCDDELLFRVIHSVVKEDGKWKVYYGGGSYFKEGKKKTLPLYDIRYMESEDGINFVGSGDVIIGTQGDEYRVGRPYVIKDEDIYKMFFCAGSEDLTYKLAYAESLDGINWTRDDDKLNISLSSSGWDSQMMAYPSVVKYNDKTYLFYNGNNYGYDGFGYAELIK</sequence>
<dbReference type="EMBL" id="MWMH01000003">
    <property type="protein sequence ID" value="OOP73374.1"/>
    <property type="molecule type" value="Genomic_DNA"/>
</dbReference>
<keyword evidence="2" id="KW-0378">Hydrolase</keyword>
<evidence type="ECO:0000313" key="2">
    <source>
        <dbReference type="EMBL" id="NRT87549.1"/>
    </source>
</evidence>
<evidence type="ECO:0000313" key="6">
    <source>
        <dbReference type="Proteomes" id="UP000190973"/>
    </source>
</evidence>
<reference evidence="2" key="5">
    <citation type="journal article" date="2022" name="Nat. Biotechnol.">
        <title>Carbon-negative production of acetone and isopropanol by gas fermentation at industrial pilot scale.</title>
        <authorList>
            <person name="Liew F.E."/>
            <person name="Nogle R."/>
            <person name="Abdalla T."/>
            <person name="Rasor B.J."/>
            <person name="Canter C."/>
            <person name="Jensen R.O."/>
            <person name="Wang L."/>
            <person name="Strutz J."/>
            <person name="Chirania P."/>
            <person name="De Tissera S."/>
            <person name="Mueller A.P."/>
            <person name="Ruan Z."/>
            <person name="Gao A."/>
            <person name="Tran L."/>
            <person name="Engle N.L."/>
            <person name="Bromley J.C."/>
            <person name="Daniell J."/>
            <person name="Conrado R."/>
            <person name="Tschaplinski T.J."/>
            <person name="Giannone R.J."/>
            <person name="Hettich R.L."/>
            <person name="Karim A.S."/>
            <person name="Simpson S.D."/>
            <person name="Brown S.D."/>
            <person name="Leang C."/>
            <person name="Jewett M.C."/>
            <person name="Kopke M."/>
        </authorList>
    </citation>
    <scope>NUCLEOTIDE SEQUENCE</scope>
    <source>
        <strain evidence="2">DJ080</strain>
    </source>
</reference>
<proteinExistence type="predicted"/>
<dbReference type="Proteomes" id="UP000587880">
    <property type="component" value="Unassembled WGS sequence"/>
</dbReference>
<evidence type="ECO:0000313" key="4">
    <source>
        <dbReference type="EMBL" id="OOP73374.1"/>
    </source>
</evidence>
<reference evidence="1 7" key="3">
    <citation type="submission" date="2020-04" db="EMBL/GenBank/DDBJ databases">
        <authorList>
            <person name="Hitch T.C.A."/>
            <person name="Wylensek D."/>
            <person name="Clavel T."/>
        </authorList>
    </citation>
    <scope>NUCLEOTIDE SEQUENCE [LARGE SCALE GENOMIC DNA]</scope>
    <source>
        <strain evidence="1 7">WB01_NA02</strain>
    </source>
</reference>
<dbReference type="SUPFAM" id="SSF75005">
    <property type="entry name" value="Arabinanase/levansucrase/invertase"/>
    <property type="match status" value="1"/>
</dbReference>
<dbReference type="Proteomes" id="UP000190973">
    <property type="component" value="Unassembled WGS sequence"/>
</dbReference>
<dbReference type="EMBL" id="JABAGD010000019">
    <property type="protein sequence ID" value="NMF05460.1"/>
    <property type="molecule type" value="Genomic_DNA"/>
</dbReference>
<gene>
    <name evidence="2" type="ORF">B0H41_001228</name>
    <name evidence="4" type="ORF">CBEIBR21_10115</name>
    <name evidence="3" type="ORF">CLBCK_08530</name>
    <name evidence="1" type="ORF">HF849_12065</name>
</gene>
<evidence type="ECO:0000313" key="3">
    <source>
        <dbReference type="EMBL" id="OOM63718.1"/>
    </source>
</evidence>
<dbReference type="Gene3D" id="2.115.10.20">
    <property type="entry name" value="Glycosyl hydrolase domain, family 43"/>
    <property type="match status" value="2"/>
</dbReference>
<reference evidence="2" key="4">
    <citation type="submission" date="2020-05" db="EMBL/GenBank/DDBJ databases">
        <authorList>
            <person name="Brown S."/>
            <person name="Huntemann M."/>
            <person name="Clum A."/>
            <person name="Spunde A."/>
            <person name="Palaniappan K."/>
            <person name="Ritter S."/>
            <person name="Mikhailova N."/>
            <person name="Chen I.-M."/>
            <person name="Stamatis D."/>
            <person name="Reddy T."/>
            <person name="O'Malley R."/>
            <person name="Daum C."/>
            <person name="Shapiro N."/>
            <person name="Ivanova N."/>
            <person name="Kyrpides N."/>
            <person name="Woyke T."/>
        </authorList>
    </citation>
    <scope>NUCLEOTIDE SEQUENCE</scope>
    <source>
        <strain evidence="2">DJ080</strain>
    </source>
</reference>
<protein>
    <submittedName>
        <fullName evidence="2">GH43/DUF377 family glycosyl hydrolase</fullName>
    </submittedName>
</protein>
<dbReference type="RefSeq" id="WP_077837631.1">
    <property type="nucleotide sequence ID" value="NZ_CP107022.1"/>
</dbReference>
<accession>A0A1S8SDY3</accession>
<dbReference type="InterPro" id="IPR023296">
    <property type="entry name" value="Glyco_hydro_beta-prop_sf"/>
</dbReference>
<dbReference type="EMBL" id="LZZI01000009">
    <property type="protein sequence ID" value="OOM63718.1"/>
    <property type="molecule type" value="Genomic_DNA"/>
</dbReference>
<dbReference type="Proteomes" id="UP001193748">
    <property type="component" value="Unassembled WGS sequence"/>
</dbReference>
<evidence type="ECO:0000313" key="7">
    <source>
        <dbReference type="Proteomes" id="UP000587880"/>
    </source>
</evidence>
<dbReference type="EMBL" id="JABSWW010000001">
    <property type="protein sequence ID" value="NRT87549.1"/>
    <property type="molecule type" value="Genomic_DNA"/>
</dbReference>
<reference evidence="3 6" key="1">
    <citation type="submission" date="2016-05" db="EMBL/GenBank/DDBJ databases">
        <title>Microbial solvent formation.</title>
        <authorList>
            <person name="Poehlein A."/>
            <person name="Montoya Solano J.D."/>
            <person name="Flitsch S."/>
            <person name="Krabben P."/>
            <person name="Duerre P."/>
            <person name="Daniel R."/>
        </authorList>
    </citation>
    <scope>NUCLEOTIDE SEQUENCE [LARGE SCALE GENOMIC DNA]</scope>
    <source>
        <strain evidence="3 6">DSM 53</strain>
    </source>
</reference>
<dbReference type="Proteomes" id="UP000190959">
    <property type="component" value="Unassembled WGS sequence"/>
</dbReference>
<dbReference type="GO" id="GO:0016787">
    <property type="term" value="F:hydrolase activity"/>
    <property type="evidence" value="ECO:0007669"/>
    <property type="project" value="UniProtKB-KW"/>
</dbReference>
<dbReference type="PANTHER" id="PTHR35279">
    <property type="match status" value="1"/>
</dbReference>
<reference evidence="4 5" key="2">
    <citation type="submission" date="2017-02" db="EMBL/GenBank/DDBJ databases">
        <title>Genome sequence of Clostridium beijerinckii Br21.</title>
        <authorList>
            <person name="Fonseca B.C."/>
            <person name="Guazzaroni M.E."/>
            <person name="Riano-Pachon D.M."/>
            <person name="Reginatto V."/>
        </authorList>
    </citation>
    <scope>NUCLEOTIDE SEQUENCE [LARGE SCALE GENOMIC DNA]</scope>
    <source>
        <strain evidence="4 5">Br21</strain>
    </source>
</reference>